<evidence type="ECO:0008006" key="4">
    <source>
        <dbReference type="Google" id="ProtNLM"/>
    </source>
</evidence>
<proteinExistence type="predicted"/>
<feature type="compositionally biased region" description="Basic and acidic residues" evidence="1">
    <location>
        <begin position="657"/>
        <end position="669"/>
    </location>
</feature>
<dbReference type="Proteomes" id="UP000661025">
    <property type="component" value="Unassembled WGS sequence"/>
</dbReference>
<feature type="compositionally biased region" description="Gly residues" evidence="1">
    <location>
        <begin position="469"/>
        <end position="480"/>
    </location>
</feature>
<name>A0A927L2G4_9ACTN</name>
<dbReference type="EMBL" id="JACYXT010000006">
    <property type="protein sequence ID" value="MBD9724771.1"/>
    <property type="molecule type" value="Genomic_DNA"/>
</dbReference>
<comment type="caution">
    <text evidence="2">The sequence shown here is derived from an EMBL/GenBank/DDBJ whole genome shotgun (WGS) entry which is preliminary data.</text>
</comment>
<evidence type="ECO:0000313" key="2">
    <source>
        <dbReference type="EMBL" id="MBD9724771.1"/>
    </source>
</evidence>
<feature type="region of interest" description="Disordered" evidence="1">
    <location>
        <begin position="602"/>
        <end position="625"/>
    </location>
</feature>
<reference evidence="2" key="1">
    <citation type="submission" date="2020-09" db="EMBL/GenBank/DDBJ databases">
        <title>Streptomyces canutascabiei sp. nov., which causes potato common scab and is distributed across the world.</title>
        <authorList>
            <person name="Nguyen H.P."/>
            <person name="Weisberg A.J."/>
            <person name="Chang J.H."/>
            <person name="Clarke C.R."/>
        </authorList>
    </citation>
    <scope>NUCLEOTIDE SEQUENCE</scope>
    <source>
        <strain evidence="2">ID-01-6.2a</strain>
    </source>
</reference>
<sequence>MHVDWARAHDPAGEPTALDALRAADTRLRMTYGKPGRFLTDMERHARMLPAAHLPWFWDTVGHRLTSSSARYAGKAFALARKAERDHSLPVDDAWYRANVLLFARHGALPAKELTDHQRRLAETLDAREAHTEYVRVLTAWAASPGELPATLAGRVRASAKAAGLGRDEDARVLAALVGAARDKAVPDALLDAVAVLLAEHPQGDEVNAALLDVFPDSRGDAAAWLRVLLRSGAAEAVVTGHIAPEGGVDGWLARYARMYKHARVSGGVTSQPMPPELFELLTLFAPRLRAAQAPVRLHEDRYRYPELDADLLDACLAEGIAVEDPGDSIRLRFWGSGSRRDLSALAADPVFGSRLEGTVHAGRRGGGTAITRLPENTAIAAEVRTRIEKLIDELRGGGIAAADEAVDELTGLLDRPTATALDGIEEALADLDLTGPLSRALTAGLPEELGWPALEEALAEFGTGTGDGAAGSVEGGAEGGARLDVGGDDARRGVGGSGGVRGVTCTWPVLTVYGDDRAVAVDHTGRRGDCAFTLPEGTTSHTVHFAGGRFLVAWTTTRRDTFGSHAYWADRPEEVFQPEQRIGLRPYDGLIDGGFGFQFASPDGGGRHDGDRALRPGDRSGIGHRELQMSDGERFWSADVFRGNWERVDPSTGARTGDRTLPDFHRDTEVPPGRAVFMDSLSLAALPEDAPPSPLGRRGRLTGCHIAYRTPYAGPSPTDFLLRTVDGREGRFVSTRPGLHPWGILRLPAGGEDAVLVEPRHVRVHAVTDGSLLWETHGFPATERHRGRTPSAHSVGPLPPPAYWHFLTPRDETSSKALRTTHADVARALLDTAAGGTAGAAGEGTAKAAVRAGLARLLPEVTDPRVVEGVVRVALLAADVLRRREELSRRVRIMRSGPVVTLPAEIPDTALAPALYGLLPELRAYDAPVPGPRPATLTSVAADGRYLRGEIDDETRRLALPAEPLDWPALLGRIDAVAWRAAVETTSAEERESLAGLLRTWSGQPFAERGGRWRTGRAPLPALSASRSAGHLVTTAAERGGTARFVQRAADPAPWPEPTTPASASEQGAAHDTVAVERDDASRLPELLDLLERRGPLPLPTRALEAFSWRTGVRAPIAMLVLAGLPRRQRHDDDRRMLRSKPYKASKPVADAYHSFWHRLGPAGRRAVLAAGVPENPAELWEDGGTVAAAERMAEVWVHLLGATPYVDDTLADALDADLGLPAPWARALTTAQVPAEGTGLGAPGFVLAGTTGGGLDLHEEGPDGTAGARVGLYTLPDRRLLTLVAWALTERPVGDPVAAGAVRLFARLRTLLDAPGTLVPLARHQGLATAASDTPGFAPYAAPVLPCPHPLRVNATATTAVYDDGLLVVSVPHGDVFLRPSALAAPARLERAERLCAELALPWLLSRIREIEELRTGGLVRMTERVSTTPVPPGGHELNPALSTPGLVQEAADTLGVSGDAAALHLQLLTLARPTDQNIRRWNDWTPARHRAAQSELLAVGAVQRDKRPRAGRTVFVPGPWTALKSPHLPLETPKLALHRAPHSTTTRLQGPFTHLLPPVPPHELFTDAWTAARA</sequence>
<feature type="region of interest" description="Disordered" evidence="1">
    <location>
        <begin position="1051"/>
        <end position="1074"/>
    </location>
</feature>
<organism evidence="2 3">
    <name type="scientific">Streptomyces caniscabiei</name>
    <dbReference type="NCBI Taxonomy" id="2746961"/>
    <lineage>
        <taxon>Bacteria</taxon>
        <taxon>Bacillati</taxon>
        <taxon>Actinomycetota</taxon>
        <taxon>Actinomycetes</taxon>
        <taxon>Kitasatosporales</taxon>
        <taxon>Streptomycetaceae</taxon>
        <taxon>Streptomyces</taxon>
    </lineage>
</organism>
<feature type="region of interest" description="Disordered" evidence="1">
    <location>
        <begin position="650"/>
        <end position="669"/>
    </location>
</feature>
<gene>
    <name evidence="2" type="ORF">IHE70_16425</name>
</gene>
<protein>
    <recommendedName>
        <fullName evidence="4">DNA-binding protein</fullName>
    </recommendedName>
</protein>
<accession>A0A927L2G4</accession>
<feature type="compositionally biased region" description="Basic and acidic residues" evidence="1">
    <location>
        <begin position="606"/>
        <end position="625"/>
    </location>
</feature>
<evidence type="ECO:0000256" key="1">
    <source>
        <dbReference type="SAM" id="MobiDB-lite"/>
    </source>
</evidence>
<evidence type="ECO:0000313" key="3">
    <source>
        <dbReference type="Proteomes" id="UP000661025"/>
    </source>
</evidence>
<feature type="region of interest" description="Disordered" evidence="1">
    <location>
        <begin position="469"/>
        <end position="491"/>
    </location>
</feature>